<evidence type="ECO:0000313" key="2">
    <source>
        <dbReference type="EMBL" id="PXY28287.1"/>
    </source>
</evidence>
<gene>
    <name evidence="2" type="ORF">BAY60_18440</name>
</gene>
<organism evidence="2 3">
    <name type="scientific">Prauserella muralis</name>
    <dbReference type="NCBI Taxonomy" id="588067"/>
    <lineage>
        <taxon>Bacteria</taxon>
        <taxon>Bacillati</taxon>
        <taxon>Actinomycetota</taxon>
        <taxon>Actinomycetes</taxon>
        <taxon>Pseudonocardiales</taxon>
        <taxon>Pseudonocardiaceae</taxon>
        <taxon>Prauserella</taxon>
    </lineage>
</organism>
<comment type="caution">
    <text evidence="2">The sequence shown here is derived from an EMBL/GenBank/DDBJ whole genome shotgun (WGS) entry which is preliminary data.</text>
</comment>
<reference evidence="2 3" key="1">
    <citation type="submission" date="2016-07" db="EMBL/GenBank/DDBJ databases">
        <title>Draft genome sequence of Prauserella muralis DSM 45305, isolated from a mould-covered wall in an indoor environment.</title>
        <authorList>
            <person name="Ruckert C."/>
            <person name="Albersmeier A."/>
            <person name="Jiang C.-L."/>
            <person name="Jiang Y."/>
            <person name="Kalinowski J."/>
            <person name="Schneider O."/>
            <person name="Winkler A."/>
            <person name="Zotchev S.B."/>
        </authorList>
    </citation>
    <scope>NUCLEOTIDE SEQUENCE [LARGE SCALE GENOMIC DNA]</scope>
    <source>
        <strain evidence="2 3">DSM 45305</strain>
    </source>
</reference>
<dbReference type="OrthoDB" id="9785340at2"/>
<evidence type="ECO:0000313" key="3">
    <source>
        <dbReference type="Proteomes" id="UP000249915"/>
    </source>
</evidence>
<sequence>MTIAVALLAGALAAGWFVPGLLRRMDLRRRDPLLLIVAWLISMAGVVLTAAAGVLLLLTPGHGASASLLALIDRCWAALQHGSPPRVEEFAGLLGGALLGAFAIRLVIVSIRGARQRARKRQENLSVLRLAARTETGPPDTLWLPHDHPLAFSMAGRPGVVVATEGLTRHLDGPAVAAVLTHEHAHLAGRHHLLVATADALRAALPFVPLFRQAPRAIRELVELAADAEAVRSCGPAAVRTALLNVSSHGAPSTSLAMAQEAVDLRLARLRHGSVPPGKLRRSISCGIMGMTAATLPFLTGSTLLLGIALISCSPGS</sequence>
<accession>A0A2V4B2N4</accession>
<dbReference type="CDD" id="cd07326">
    <property type="entry name" value="M56_BlaR1_MecR1_like"/>
    <property type="match status" value="1"/>
</dbReference>
<comment type="similarity">
    <text evidence="1">Belongs to the peptidase M48 family.</text>
</comment>
<dbReference type="InterPro" id="IPR052173">
    <property type="entry name" value="Beta-lactam_resp_regulator"/>
</dbReference>
<dbReference type="PANTHER" id="PTHR34978">
    <property type="entry name" value="POSSIBLE SENSOR-TRANSDUCER PROTEIN BLAR"/>
    <property type="match status" value="1"/>
</dbReference>
<dbReference type="Gene3D" id="3.30.2010.10">
    <property type="entry name" value="Metalloproteases ('zincins'), catalytic domain"/>
    <property type="match status" value="1"/>
</dbReference>
<dbReference type="Proteomes" id="UP000249915">
    <property type="component" value="Unassembled WGS sequence"/>
</dbReference>
<dbReference type="PANTHER" id="PTHR34978:SF3">
    <property type="entry name" value="SLR0241 PROTEIN"/>
    <property type="match status" value="1"/>
</dbReference>
<dbReference type="GO" id="GO:0006508">
    <property type="term" value="P:proteolysis"/>
    <property type="evidence" value="ECO:0007669"/>
    <property type="project" value="UniProtKB-KW"/>
</dbReference>
<dbReference type="AlphaFoldDB" id="A0A2V4B2N4"/>
<dbReference type="EMBL" id="MASW01000002">
    <property type="protein sequence ID" value="PXY28287.1"/>
    <property type="molecule type" value="Genomic_DNA"/>
</dbReference>
<comment type="cofactor">
    <cofactor evidence="1">
        <name>Zn(2+)</name>
        <dbReference type="ChEBI" id="CHEBI:29105"/>
    </cofactor>
    <text evidence="1">Binds 1 zinc ion per subunit.</text>
</comment>
<name>A0A2V4B2N4_9PSEU</name>
<dbReference type="Pfam" id="PF01435">
    <property type="entry name" value="Peptidase_M48"/>
    <property type="match status" value="1"/>
</dbReference>
<keyword evidence="1" id="KW-0482">Metalloprotease</keyword>
<dbReference type="InterPro" id="IPR001915">
    <property type="entry name" value="Peptidase_M48"/>
</dbReference>
<keyword evidence="3" id="KW-1185">Reference proteome</keyword>
<keyword evidence="1" id="KW-0862">Zinc</keyword>
<dbReference type="RefSeq" id="WP_112282302.1">
    <property type="nucleotide sequence ID" value="NZ_MASW01000002.1"/>
</dbReference>
<keyword evidence="1" id="KW-0378">Hydrolase</keyword>
<evidence type="ECO:0000256" key="1">
    <source>
        <dbReference type="RuleBase" id="RU003983"/>
    </source>
</evidence>
<protein>
    <submittedName>
        <fullName evidence="2">Peptidase</fullName>
    </submittedName>
</protein>
<keyword evidence="1" id="KW-0645">Protease</keyword>
<proteinExistence type="inferred from homology"/>
<dbReference type="GO" id="GO:0004222">
    <property type="term" value="F:metalloendopeptidase activity"/>
    <property type="evidence" value="ECO:0007669"/>
    <property type="project" value="InterPro"/>
</dbReference>